<dbReference type="GO" id="GO:0003677">
    <property type="term" value="F:DNA binding"/>
    <property type="evidence" value="ECO:0007669"/>
    <property type="project" value="UniProtKB-KW"/>
</dbReference>
<evidence type="ECO:0000256" key="3">
    <source>
        <dbReference type="ARBA" id="ARBA00022771"/>
    </source>
</evidence>
<keyword evidence="8" id="KW-0539">Nucleus</keyword>
<evidence type="ECO:0000259" key="11">
    <source>
        <dbReference type="PROSITE" id="PS50808"/>
    </source>
</evidence>
<keyword evidence="7" id="KW-0804">Transcription</keyword>
<reference evidence="12" key="1">
    <citation type="submission" date="2018-02" db="EMBL/GenBank/DDBJ databases">
        <authorList>
            <person name="Cohen D.B."/>
            <person name="Kent A.D."/>
        </authorList>
    </citation>
    <scope>NUCLEOTIDE SEQUENCE</scope>
</reference>
<dbReference type="SUPFAM" id="SSF57667">
    <property type="entry name" value="beta-beta-alpha zinc fingers"/>
    <property type="match status" value="1"/>
</dbReference>
<keyword evidence="2" id="KW-0479">Metal-binding</keyword>
<evidence type="ECO:0000256" key="4">
    <source>
        <dbReference type="ARBA" id="ARBA00022833"/>
    </source>
</evidence>
<evidence type="ECO:0000256" key="5">
    <source>
        <dbReference type="ARBA" id="ARBA00023015"/>
    </source>
</evidence>
<protein>
    <recommendedName>
        <fullName evidence="11">BED-type domain-containing protein</fullName>
    </recommendedName>
</protein>
<dbReference type="Pfam" id="PF02892">
    <property type="entry name" value="zf-BED"/>
    <property type="match status" value="1"/>
</dbReference>
<dbReference type="Pfam" id="PF05699">
    <property type="entry name" value="Dimer_Tnp_hAT"/>
    <property type="match status" value="1"/>
</dbReference>
<dbReference type="InterPro" id="IPR003656">
    <property type="entry name" value="Znf_BED"/>
</dbReference>
<dbReference type="PANTHER" id="PTHR46481">
    <property type="entry name" value="ZINC FINGER BED DOMAIN-CONTAINING PROTEIN 4"/>
    <property type="match status" value="1"/>
</dbReference>
<dbReference type="InterPro" id="IPR036236">
    <property type="entry name" value="Znf_C2H2_sf"/>
</dbReference>
<evidence type="ECO:0000256" key="6">
    <source>
        <dbReference type="ARBA" id="ARBA00023125"/>
    </source>
</evidence>
<evidence type="ECO:0000256" key="8">
    <source>
        <dbReference type="ARBA" id="ARBA00023242"/>
    </source>
</evidence>
<dbReference type="PROSITE" id="PS50808">
    <property type="entry name" value="ZF_BED"/>
    <property type="match status" value="1"/>
</dbReference>
<feature type="domain" description="BED-type" evidence="11">
    <location>
        <begin position="53"/>
        <end position="114"/>
    </location>
</feature>
<keyword evidence="3 9" id="KW-0863">Zinc-finger</keyword>
<accession>A0A2N9GWW6</accession>
<dbReference type="EMBL" id="OIVN01002491">
    <property type="protein sequence ID" value="SPD04095.1"/>
    <property type="molecule type" value="Genomic_DNA"/>
</dbReference>
<name>A0A2N9GWW6_FAGSY</name>
<keyword evidence="4" id="KW-0862">Zinc</keyword>
<evidence type="ECO:0000256" key="1">
    <source>
        <dbReference type="ARBA" id="ARBA00004123"/>
    </source>
</evidence>
<evidence type="ECO:0000256" key="7">
    <source>
        <dbReference type="ARBA" id="ARBA00023163"/>
    </source>
</evidence>
<dbReference type="InterPro" id="IPR052035">
    <property type="entry name" value="ZnF_BED_domain_contain"/>
</dbReference>
<proteinExistence type="predicted"/>
<dbReference type="SUPFAM" id="SSF140996">
    <property type="entry name" value="Hermes dimerisation domain"/>
    <property type="match status" value="1"/>
</dbReference>
<dbReference type="InterPro" id="IPR008906">
    <property type="entry name" value="HATC_C_dom"/>
</dbReference>
<sequence>MESGEAGAIPVEIGATPVVAGVSQPESACTQQAGGSTPVKPSCPPTSKKPTSRKVSPAWDHFDKVDYPDDRYVAICKYCKRELSAASKNHGTSSLLSHVAGCAKNPNRELRGQKTLSFEPKKEGEKGFDLVTTAFTIEAGRKALAEMIILDELPFTFVENYGFRKFVKVLQPKFKIIPSLKTIAKEVVGLKEHDSSISKVRDAVRWNSTYVMLESAVKFEKVFLRMDFEDEVYNTHFHKQQKSGGLGAPDASDFQDCSFSKLYGSEKATGKIANVRDVLTKLFDYYASIHSPNVEVESVSEKSTMTTDVDMSKTNPYASMDLQYDLYLEAEQSMGCNNKLDKFLAKNCEGRKDVNFDILLLWKTNSSRYQVLSKMVRDVLAVLVSTVASKLAFSTGGRILDPFRSSLSPDMVQVLVCSQNWLKSSVPISLRNAMDEEEDIGARANLDF</sequence>
<dbReference type="PANTHER" id="PTHR46481:SF10">
    <property type="entry name" value="ZINC FINGER BED DOMAIN-CONTAINING PROTEIN 39"/>
    <property type="match status" value="1"/>
</dbReference>
<dbReference type="GO" id="GO:0008270">
    <property type="term" value="F:zinc ion binding"/>
    <property type="evidence" value="ECO:0007669"/>
    <property type="project" value="UniProtKB-KW"/>
</dbReference>
<dbReference type="GO" id="GO:0009791">
    <property type="term" value="P:post-embryonic development"/>
    <property type="evidence" value="ECO:0007669"/>
    <property type="project" value="UniProtKB-ARBA"/>
</dbReference>
<organism evidence="12">
    <name type="scientific">Fagus sylvatica</name>
    <name type="common">Beechnut</name>
    <dbReference type="NCBI Taxonomy" id="28930"/>
    <lineage>
        <taxon>Eukaryota</taxon>
        <taxon>Viridiplantae</taxon>
        <taxon>Streptophyta</taxon>
        <taxon>Embryophyta</taxon>
        <taxon>Tracheophyta</taxon>
        <taxon>Spermatophyta</taxon>
        <taxon>Magnoliopsida</taxon>
        <taxon>eudicotyledons</taxon>
        <taxon>Gunneridae</taxon>
        <taxon>Pentapetalae</taxon>
        <taxon>rosids</taxon>
        <taxon>fabids</taxon>
        <taxon>Fagales</taxon>
        <taxon>Fagaceae</taxon>
        <taxon>Fagus</taxon>
    </lineage>
</organism>
<evidence type="ECO:0000256" key="9">
    <source>
        <dbReference type="PROSITE-ProRule" id="PRU00027"/>
    </source>
</evidence>
<feature type="compositionally biased region" description="Polar residues" evidence="10">
    <location>
        <begin position="24"/>
        <end position="35"/>
    </location>
</feature>
<feature type="compositionally biased region" description="Low complexity" evidence="10">
    <location>
        <begin position="36"/>
        <end position="56"/>
    </location>
</feature>
<dbReference type="GO" id="GO:0046983">
    <property type="term" value="F:protein dimerization activity"/>
    <property type="evidence" value="ECO:0007669"/>
    <property type="project" value="InterPro"/>
</dbReference>
<dbReference type="SUPFAM" id="SSF53098">
    <property type="entry name" value="Ribonuclease H-like"/>
    <property type="match status" value="1"/>
</dbReference>
<evidence type="ECO:0000256" key="2">
    <source>
        <dbReference type="ARBA" id="ARBA00022723"/>
    </source>
</evidence>
<keyword evidence="5" id="KW-0805">Transcription regulation</keyword>
<comment type="subcellular location">
    <subcellularLocation>
        <location evidence="1">Nucleus</location>
    </subcellularLocation>
</comment>
<dbReference type="InterPro" id="IPR012337">
    <property type="entry name" value="RNaseH-like_sf"/>
</dbReference>
<evidence type="ECO:0000313" key="12">
    <source>
        <dbReference type="EMBL" id="SPD04095.1"/>
    </source>
</evidence>
<dbReference type="SMART" id="SM00614">
    <property type="entry name" value="ZnF_BED"/>
    <property type="match status" value="1"/>
</dbReference>
<keyword evidence="6" id="KW-0238">DNA-binding</keyword>
<evidence type="ECO:0000256" key="10">
    <source>
        <dbReference type="SAM" id="MobiDB-lite"/>
    </source>
</evidence>
<dbReference type="GO" id="GO:0005634">
    <property type="term" value="C:nucleus"/>
    <property type="evidence" value="ECO:0007669"/>
    <property type="project" value="UniProtKB-SubCell"/>
</dbReference>
<dbReference type="AlphaFoldDB" id="A0A2N9GWW6"/>
<feature type="region of interest" description="Disordered" evidence="10">
    <location>
        <begin position="21"/>
        <end position="56"/>
    </location>
</feature>
<gene>
    <name evidence="12" type="ORF">FSB_LOCUS31977</name>
</gene>